<dbReference type="InterPro" id="IPR004314">
    <property type="entry name" value="Neprosin"/>
</dbReference>
<gene>
    <name evidence="4" type="primary">LOC116203390</name>
</gene>
<dbReference type="RefSeq" id="XP_031390946.1">
    <property type="nucleotide sequence ID" value="XM_031535086.1"/>
</dbReference>
<reference evidence="4" key="2">
    <citation type="submission" date="2025-08" db="UniProtKB">
        <authorList>
            <consortium name="RefSeq"/>
        </authorList>
    </citation>
    <scope>IDENTIFICATION</scope>
    <source>
        <tissue evidence="4">Leaf</tissue>
    </source>
</reference>
<proteinExistence type="predicted"/>
<evidence type="ECO:0000259" key="1">
    <source>
        <dbReference type="Pfam" id="PF03080"/>
    </source>
</evidence>
<dbReference type="OrthoDB" id="1858978at2759"/>
<keyword evidence="3" id="KW-1185">Reference proteome</keyword>
<dbReference type="Pfam" id="PF03080">
    <property type="entry name" value="Neprosin"/>
    <property type="match status" value="1"/>
</dbReference>
<dbReference type="AlphaFoldDB" id="A0A6P8DBS8"/>
<dbReference type="InterPro" id="IPR025521">
    <property type="entry name" value="Neprosin_propep"/>
</dbReference>
<evidence type="ECO:0000313" key="3">
    <source>
        <dbReference type="Proteomes" id="UP000515151"/>
    </source>
</evidence>
<dbReference type="PANTHER" id="PTHR31589:SF223">
    <property type="entry name" value="PROTEIN, PUTATIVE (DUF239)-RELATED"/>
    <property type="match status" value="1"/>
</dbReference>
<dbReference type="Proteomes" id="UP000515151">
    <property type="component" value="Chromosome 4"/>
</dbReference>
<dbReference type="PANTHER" id="PTHR31589">
    <property type="entry name" value="PROTEIN, PUTATIVE (DUF239)-RELATED-RELATED"/>
    <property type="match status" value="1"/>
</dbReference>
<reference evidence="3" key="1">
    <citation type="journal article" date="2020" name="Plant Biotechnol. J.">
        <title>The pomegranate (Punica granatum L.) draft genome dissects genetic divergence between soft- and hard-seeded cultivars.</title>
        <authorList>
            <person name="Luo X."/>
            <person name="Li H."/>
            <person name="Wu Z."/>
            <person name="Yao W."/>
            <person name="Zhao P."/>
            <person name="Cao D."/>
            <person name="Yu H."/>
            <person name="Li K."/>
            <person name="Poudel K."/>
            <person name="Zhao D."/>
            <person name="Zhang F."/>
            <person name="Xia X."/>
            <person name="Chen L."/>
            <person name="Wang Q."/>
            <person name="Jing D."/>
            <person name="Cao S."/>
        </authorList>
    </citation>
    <scope>NUCLEOTIDE SEQUENCE [LARGE SCALE GENOMIC DNA]</scope>
    <source>
        <strain evidence="3">cv. Tunisia</strain>
    </source>
</reference>
<feature type="domain" description="Neprosin activation peptide" evidence="2">
    <location>
        <begin position="30"/>
        <end position="62"/>
    </location>
</feature>
<dbReference type="GeneID" id="116203390"/>
<name>A0A6P8DBS8_PUNGR</name>
<accession>A0A6P8DBS8</accession>
<evidence type="ECO:0000313" key="4">
    <source>
        <dbReference type="RefSeq" id="XP_031390946.1"/>
    </source>
</evidence>
<protein>
    <submittedName>
        <fullName evidence="4">Uncharacterized protein LOC116203390</fullName>
    </submittedName>
</protein>
<sequence length="219" mass="25100">MELEGKVLTEEEDRELEQQLKRLNEPAVKTIQTEHGDIYDCVDFYKQPAFDHPLLKNHSFHLGIGLQFALTTMLQKLRLFEPSSLLERSIVSVEMPHANTSQYSSARMETRNGLDSIQVWWMANPTLYGDNRTRGLIGLKISTQARQPSSGFTSPRLDEPKACETQAGFASPTRTQRGARETWVKDKFSENWWLELGLTHTQAEFWPQQTFTGLKDLAN</sequence>
<evidence type="ECO:0000259" key="2">
    <source>
        <dbReference type="Pfam" id="PF14365"/>
    </source>
</evidence>
<organism evidence="3 4">
    <name type="scientific">Punica granatum</name>
    <name type="common">Pomegranate</name>
    <dbReference type="NCBI Taxonomy" id="22663"/>
    <lineage>
        <taxon>Eukaryota</taxon>
        <taxon>Viridiplantae</taxon>
        <taxon>Streptophyta</taxon>
        <taxon>Embryophyta</taxon>
        <taxon>Tracheophyta</taxon>
        <taxon>Spermatophyta</taxon>
        <taxon>Magnoliopsida</taxon>
        <taxon>eudicotyledons</taxon>
        <taxon>Gunneridae</taxon>
        <taxon>Pentapetalae</taxon>
        <taxon>rosids</taxon>
        <taxon>malvids</taxon>
        <taxon>Myrtales</taxon>
        <taxon>Lythraceae</taxon>
        <taxon>Punica</taxon>
    </lineage>
</organism>
<dbReference type="InterPro" id="IPR053168">
    <property type="entry name" value="Glutamic_endopeptidase"/>
</dbReference>
<feature type="domain" description="Neprosin PEP catalytic" evidence="1">
    <location>
        <begin position="101"/>
        <end position="216"/>
    </location>
</feature>
<dbReference type="Pfam" id="PF14365">
    <property type="entry name" value="Neprosin_AP"/>
    <property type="match status" value="1"/>
</dbReference>